<sequence length="450" mass="48764">MATPTPSNENETRKASVDAHASQDDGAESTLEARKLQLEQPEFEVPDGGFQAWSTVAGAWLVLFATFGFAFTFGVYEDYYVRIYLNEHSPSSIAWIGSFQLMMPFFCGPVAGRIFDNGGFHQLQIAGGLVFTISSFLLSLAKPNKYYQIFLAQAVGMGLGIGLVFLPSLSIVVHHFKRRRGLASGIIMSGTSVGATVLPIMLNHLLPRVGFAKAVRYSSIIIPPCIVVGNLLMRTRLPPRSKRGGNQAPPDIKSFFRDAAYMSATLGMVFGLFGLYFSVIYLQLYSVQHNVDPNLAFYSLAILNASGAVVRIIGNWLADLYGPFNAMFSMSVATGALIWGVLGINSGASLVVISILYGATSSSWLALTFPAFTSLAKGPEEVGARVGIALFLCSFAVLGSAPIQGALLTDQYHWIRPIAFSATMTFASAVCFIVTRTILLRRWKKGGWKA</sequence>
<feature type="region of interest" description="Disordered" evidence="3">
    <location>
        <begin position="1"/>
        <end position="28"/>
    </location>
</feature>
<feature type="transmembrane region" description="Helical" evidence="4">
    <location>
        <begin position="93"/>
        <end position="111"/>
    </location>
</feature>
<keyword evidence="4" id="KW-0812">Transmembrane</keyword>
<comment type="similarity">
    <text evidence="2">Belongs to the major facilitator superfamily. Monocarboxylate porter (TC 2.A.1.13) family.</text>
</comment>
<feature type="transmembrane region" description="Helical" evidence="4">
    <location>
        <begin position="418"/>
        <end position="439"/>
    </location>
</feature>
<feature type="transmembrane region" description="Helical" evidence="4">
    <location>
        <begin position="384"/>
        <end position="406"/>
    </location>
</feature>
<accession>A0A8H6SEE6</accession>
<dbReference type="PANTHER" id="PTHR11360">
    <property type="entry name" value="MONOCARBOXYLATE TRANSPORTER"/>
    <property type="match status" value="1"/>
</dbReference>
<organism evidence="5 6">
    <name type="scientific">Mycena chlorophos</name>
    <name type="common">Agaric fungus</name>
    <name type="synonym">Agaricus chlorophos</name>
    <dbReference type="NCBI Taxonomy" id="658473"/>
    <lineage>
        <taxon>Eukaryota</taxon>
        <taxon>Fungi</taxon>
        <taxon>Dikarya</taxon>
        <taxon>Basidiomycota</taxon>
        <taxon>Agaricomycotina</taxon>
        <taxon>Agaricomycetes</taxon>
        <taxon>Agaricomycetidae</taxon>
        <taxon>Agaricales</taxon>
        <taxon>Marasmiineae</taxon>
        <taxon>Mycenaceae</taxon>
        <taxon>Mycena</taxon>
    </lineage>
</organism>
<dbReference type="InterPro" id="IPR036259">
    <property type="entry name" value="MFS_trans_sf"/>
</dbReference>
<dbReference type="OrthoDB" id="6499973at2759"/>
<dbReference type="Gene3D" id="1.20.1250.20">
    <property type="entry name" value="MFS general substrate transporter like domains"/>
    <property type="match status" value="2"/>
</dbReference>
<protein>
    <submittedName>
        <fullName evidence="5">MFS general substrate transporter</fullName>
    </submittedName>
</protein>
<feature type="transmembrane region" description="Helical" evidence="4">
    <location>
        <begin position="123"/>
        <end position="141"/>
    </location>
</feature>
<evidence type="ECO:0000313" key="5">
    <source>
        <dbReference type="EMBL" id="KAF7297943.1"/>
    </source>
</evidence>
<dbReference type="AlphaFoldDB" id="A0A8H6SEE6"/>
<comment type="caution">
    <text evidence="5">The sequence shown here is derived from an EMBL/GenBank/DDBJ whole genome shotgun (WGS) entry which is preliminary data.</text>
</comment>
<evidence type="ECO:0000256" key="3">
    <source>
        <dbReference type="SAM" id="MobiDB-lite"/>
    </source>
</evidence>
<evidence type="ECO:0000256" key="2">
    <source>
        <dbReference type="ARBA" id="ARBA00006727"/>
    </source>
</evidence>
<dbReference type="Pfam" id="PF07690">
    <property type="entry name" value="MFS_1"/>
    <property type="match status" value="1"/>
</dbReference>
<evidence type="ECO:0000256" key="4">
    <source>
        <dbReference type="SAM" id="Phobius"/>
    </source>
</evidence>
<feature type="transmembrane region" description="Helical" evidence="4">
    <location>
        <begin position="259"/>
        <end position="283"/>
    </location>
</feature>
<evidence type="ECO:0000313" key="6">
    <source>
        <dbReference type="Proteomes" id="UP000613580"/>
    </source>
</evidence>
<feature type="transmembrane region" description="Helical" evidence="4">
    <location>
        <begin position="147"/>
        <end position="169"/>
    </location>
</feature>
<name>A0A8H6SEE6_MYCCL</name>
<dbReference type="InterPro" id="IPR050327">
    <property type="entry name" value="Proton-linked_MCT"/>
</dbReference>
<feature type="transmembrane region" description="Helical" evidence="4">
    <location>
        <begin position="181"/>
        <end position="202"/>
    </location>
</feature>
<dbReference type="Proteomes" id="UP000613580">
    <property type="component" value="Unassembled WGS sequence"/>
</dbReference>
<dbReference type="InterPro" id="IPR011701">
    <property type="entry name" value="MFS"/>
</dbReference>
<dbReference type="SUPFAM" id="SSF103473">
    <property type="entry name" value="MFS general substrate transporter"/>
    <property type="match status" value="1"/>
</dbReference>
<dbReference type="PANTHER" id="PTHR11360:SF234">
    <property type="entry name" value="MFS-TYPE TRANSPORTER DBAD-RELATED"/>
    <property type="match status" value="1"/>
</dbReference>
<keyword evidence="6" id="KW-1185">Reference proteome</keyword>
<dbReference type="GO" id="GO:0016020">
    <property type="term" value="C:membrane"/>
    <property type="evidence" value="ECO:0007669"/>
    <property type="project" value="UniProtKB-SubCell"/>
</dbReference>
<feature type="transmembrane region" description="Helical" evidence="4">
    <location>
        <begin position="52"/>
        <end position="73"/>
    </location>
</feature>
<feature type="compositionally biased region" description="Basic and acidic residues" evidence="3">
    <location>
        <begin position="10"/>
        <end position="23"/>
    </location>
</feature>
<evidence type="ECO:0000256" key="1">
    <source>
        <dbReference type="ARBA" id="ARBA00004141"/>
    </source>
</evidence>
<dbReference type="GO" id="GO:0022857">
    <property type="term" value="F:transmembrane transporter activity"/>
    <property type="evidence" value="ECO:0007669"/>
    <property type="project" value="InterPro"/>
</dbReference>
<reference evidence="5" key="1">
    <citation type="submission" date="2020-05" db="EMBL/GenBank/DDBJ databases">
        <title>Mycena genomes resolve the evolution of fungal bioluminescence.</title>
        <authorList>
            <person name="Tsai I.J."/>
        </authorList>
    </citation>
    <scope>NUCLEOTIDE SEQUENCE</scope>
    <source>
        <strain evidence="5">110903Hualien_Pintung</strain>
    </source>
</reference>
<feature type="transmembrane region" description="Helical" evidence="4">
    <location>
        <begin position="295"/>
        <end position="314"/>
    </location>
</feature>
<keyword evidence="4" id="KW-1133">Transmembrane helix</keyword>
<keyword evidence="4" id="KW-0472">Membrane</keyword>
<dbReference type="EMBL" id="JACAZE010000015">
    <property type="protein sequence ID" value="KAF7297943.1"/>
    <property type="molecule type" value="Genomic_DNA"/>
</dbReference>
<comment type="subcellular location">
    <subcellularLocation>
        <location evidence="1">Membrane</location>
        <topology evidence="1">Multi-pass membrane protein</topology>
    </subcellularLocation>
</comment>
<gene>
    <name evidence="5" type="ORF">HMN09_01015100</name>
</gene>
<proteinExistence type="inferred from homology"/>